<comment type="catalytic activity">
    <reaction evidence="20">
        <text>ursodeoxycholate + NAD(+) = 7-oxolithocholate + NADH + H(+)</text>
        <dbReference type="Rhea" id="RHEA:42028"/>
        <dbReference type="ChEBI" id="CHEBI:15378"/>
        <dbReference type="ChEBI" id="CHEBI:57540"/>
        <dbReference type="ChEBI" id="CHEBI:57945"/>
        <dbReference type="ChEBI" id="CHEBI:78604"/>
        <dbReference type="ChEBI" id="CHEBI:78605"/>
    </reaction>
    <physiologicalReaction direction="left-to-right" evidence="20">
        <dbReference type="Rhea" id="RHEA:42029"/>
    </physiologicalReaction>
</comment>
<dbReference type="GO" id="GO:0047044">
    <property type="term" value="F:androstan-3-alpha,17-beta-diol dehydrogenase (NAD+) activity"/>
    <property type="evidence" value="ECO:0007669"/>
    <property type="project" value="UniProtKB-EC"/>
</dbReference>
<evidence type="ECO:0000256" key="13">
    <source>
        <dbReference type="ARBA" id="ARBA00050365"/>
    </source>
</evidence>
<dbReference type="FunFam" id="3.40.50.720:FF:000215">
    <property type="entry name" value="3-hydroxyacyl-CoA dehydrogenase type-2"/>
    <property type="match status" value="1"/>
</dbReference>
<evidence type="ECO:0000256" key="9">
    <source>
        <dbReference type="ARBA" id="ARBA00049381"/>
    </source>
</evidence>
<evidence type="ECO:0000256" key="8">
    <source>
        <dbReference type="ARBA" id="ARBA00037895"/>
    </source>
</evidence>
<dbReference type="EC" id="1.1.1.239" evidence="30"/>
<proteinExistence type="inferred from homology"/>
<comment type="catalytic activity">
    <reaction evidence="10">
        <text>a (3S)-3-hydroxyacyl-CoA + NAD(+) = a 3-oxoacyl-CoA + NADH + H(+)</text>
        <dbReference type="Rhea" id="RHEA:22432"/>
        <dbReference type="ChEBI" id="CHEBI:15378"/>
        <dbReference type="ChEBI" id="CHEBI:57318"/>
        <dbReference type="ChEBI" id="CHEBI:57540"/>
        <dbReference type="ChEBI" id="CHEBI:57945"/>
        <dbReference type="ChEBI" id="CHEBI:90726"/>
        <dbReference type="EC" id="1.1.1.35"/>
    </reaction>
    <physiologicalReaction direction="left-to-right" evidence="10">
        <dbReference type="Rhea" id="RHEA:22433"/>
    </physiologicalReaction>
    <physiologicalReaction direction="right-to-left" evidence="10">
        <dbReference type="Rhea" id="RHEA:22434"/>
    </physiologicalReaction>
</comment>
<dbReference type="GO" id="GO:0008210">
    <property type="term" value="P:estrogen metabolic process"/>
    <property type="evidence" value="ECO:0007669"/>
    <property type="project" value="Ensembl"/>
</dbReference>
<evidence type="ECO:0000256" key="31">
    <source>
        <dbReference type="ARBA" id="ARBA00072938"/>
    </source>
</evidence>
<dbReference type="EC" id="1.1.1.159" evidence="28"/>
<dbReference type="EC" id="1.1.1.35" evidence="4"/>
<evidence type="ECO:0000256" key="7">
    <source>
        <dbReference type="ARBA" id="ARBA00024072"/>
    </source>
</evidence>
<dbReference type="GO" id="GO:0007005">
    <property type="term" value="P:mitochondrion organization"/>
    <property type="evidence" value="ECO:0007669"/>
    <property type="project" value="Ensembl"/>
</dbReference>
<evidence type="ECO:0000256" key="4">
    <source>
        <dbReference type="ARBA" id="ARBA00013000"/>
    </source>
</evidence>
<sequence length="268" mass="27969">AAPVPSPFFCPLPPVQGLVALVTGGASGLGRATAERLVAQGARVVLLDLGSSPGAQLAKELGERCAFAPADVTSAEEVAAALKLTQKEFGRLDLVVNCAGVGIAVKTYNSKKDKVHELEDFQRVINVNLVGTFNVIRLSAQLMSQNKPDADGHRGLVVNTASVAAFEGQVGQAAYSASKGGIVGMTLPIARDLAPLGIRVVTIAPGLFSTPLLAGLPERVRNFLGQQVPFPSRLGHPSEYAHLVQALAENPMVNGEVVRLDGALRMQP</sequence>
<comment type="catalytic activity">
    <reaction evidence="19">
        <text>3beta,7beta-dihydroxy-5beta-cholan-24-oate + NAD(+) = 3beta-hydroxy-7-oxo-5beta-cholan-24-oate + NADH + H(+)</text>
        <dbReference type="Rhea" id="RHEA:42024"/>
        <dbReference type="ChEBI" id="CHEBI:15378"/>
        <dbReference type="ChEBI" id="CHEBI:57540"/>
        <dbReference type="ChEBI" id="CHEBI:57945"/>
        <dbReference type="ChEBI" id="CHEBI:78602"/>
        <dbReference type="ChEBI" id="CHEBI:78603"/>
    </reaction>
    <physiologicalReaction direction="left-to-right" evidence="19">
        <dbReference type="Rhea" id="RHEA:42025"/>
    </physiologicalReaction>
</comment>
<evidence type="ECO:0000256" key="29">
    <source>
        <dbReference type="ARBA" id="ARBA00066638"/>
    </source>
</evidence>
<comment type="catalytic activity">
    <reaction evidence="22">
        <text>5alpha-pregnan-20beta-ol-3-one + NAD(+) = 5alpha-pregnane-3,20-dione + NADH + H(+)</text>
        <dbReference type="Rhea" id="RHEA:42008"/>
        <dbReference type="ChEBI" id="CHEBI:15378"/>
        <dbReference type="ChEBI" id="CHEBI:28952"/>
        <dbReference type="ChEBI" id="CHEBI:57540"/>
        <dbReference type="ChEBI" id="CHEBI:57945"/>
        <dbReference type="ChEBI" id="CHEBI:78594"/>
    </reaction>
    <physiologicalReaction direction="left-to-right" evidence="22">
        <dbReference type="Rhea" id="RHEA:42009"/>
    </physiologicalReaction>
</comment>
<comment type="catalytic activity">
    <reaction evidence="16">
        <text>cortisol + NAD(+) = 11beta,17alpha-dihydroxypregn-4-ene-3,20,21-trione + NADH + H(+)</text>
        <dbReference type="Rhea" id="RHEA:42012"/>
        <dbReference type="ChEBI" id="CHEBI:15378"/>
        <dbReference type="ChEBI" id="CHEBI:17650"/>
        <dbReference type="ChEBI" id="CHEBI:57540"/>
        <dbReference type="ChEBI" id="CHEBI:57945"/>
        <dbReference type="ChEBI" id="CHEBI:78595"/>
    </reaction>
    <physiologicalReaction direction="left-to-right" evidence="16">
        <dbReference type="Rhea" id="RHEA:42013"/>
    </physiologicalReaction>
</comment>
<keyword evidence="47" id="KW-1185">Reference proteome</keyword>
<dbReference type="GO" id="GO:0106283">
    <property type="term" value="F:ursodeoxycholate 7-beta-dehydrogenase (NAD+) activity"/>
    <property type="evidence" value="ECO:0007669"/>
    <property type="project" value="Ensembl"/>
</dbReference>
<dbReference type="Pfam" id="PF00106">
    <property type="entry name" value="adh_short"/>
    <property type="match status" value="1"/>
</dbReference>
<accession>A0A672U4N8</accession>
<dbReference type="SMART" id="SM00822">
    <property type="entry name" value="PKS_KR"/>
    <property type="match status" value="1"/>
</dbReference>
<evidence type="ECO:0000256" key="10">
    <source>
        <dbReference type="ARBA" id="ARBA00050141"/>
    </source>
</evidence>
<evidence type="ECO:0000256" key="42">
    <source>
        <dbReference type="ARBA" id="ARBA00083307"/>
    </source>
</evidence>
<comment type="similarity">
    <text evidence="3 44">Belongs to the short-chain dehydrogenases/reductases (SDR) family.</text>
</comment>
<dbReference type="PROSITE" id="PS00061">
    <property type="entry name" value="ADH_SHORT"/>
    <property type="match status" value="1"/>
</dbReference>
<evidence type="ECO:0000256" key="2">
    <source>
        <dbReference type="ARBA" id="ARBA00004860"/>
    </source>
</evidence>
<comment type="catalytic activity">
    <reaction evidence="21">
        <text>(2S,3S)-3-hydroxy-2-methylbutanoyl-CoA + NAD(+) = 2-methyl-3-oxobutanoyl-CoA + NADH + H(+)</text>
        <dbReference type="Rhea" id="RHEA:13281"/>
        <dbReference type="ChEBI" id="CHEBI:15378"/>
        <dbReference type="ChEBI" id="CHEBI:57312"/>
        <dbReference type="ChEBI" id="CHEBI:57335"/>
        <dbReference type="ChEBI" id="CHEBI:57540"/>
        <dbReference type="ChEBI" id="CHEBI:57945"/>
        <dbReference type="EC" id="1.1.1.178"/>
    </reaction>
    <physiologicalReaction direction="left-to-right" evidence="21">
        <dbReference type="Rhea" id="RHEA:13282"/>
    </physiologicalReaction>
</comment>
<dbReference type="GO" id="GO:0030678">
    <property type="term" value="C:mitochondrial ribonuclease P complex"/>
    <property type="evidence" value="ECO:0007669"/>
    <property type="project" value="Ensembl"/>
</dbReference>
<dbReference type="Gene3D" id="3.40.50.720">
    <property type="entry name" value="NAD(P)-binding Rossmann-like Domain"/>
    <property type="match status" value="1"/>
</dbReference>
<dbReference type="GO" id="GO:0008209">
    <property type="term" value="P:androgen metabolic process"/>
    <property type="evidence" value="ECO:0007669"/>
    <property type="project" value="Ensembl"/>
</dbReference>
<dbReference type="GO" id="GO:0004303">
    <property type="term" value="F:estradiol 17-beta-dehydrogenase [NAD(P)+] activity"/>
    <property type="evidence" value="ECO:0007669"/>
    <property type="project" value="UniProtKB-EC"/>
</dbReference>
<comment type="pathway">
    <text evidence="1">Steroid metabolism.</text>
</comment>
<evidence type="ECO:0000256" key="30">
    <source>
        <dbReference type="ARBA" id="ARBA00066822"/>
    </source>
</evidence>
<dbReference type="GO" id="GO:0042645">
    <property type="term" value="C:mitochondrial nucleoid"/>
    <property type="evidence" value="ECO:0007669"/>
    <property type="project" value="Ensembl"/>
</dbReference>
<dbReference type="EC" id="1.1.1.53" evidence="6"/>
<organism evidence="46 47">
    <name type="scientific">Strigops habroptila</name>
    <name type="common">Kakapo</name>
    <dbReference type="NCBI Taxonomy" id="2489341"/>
    <lineage>
        <taxon>Eukaryota</taxon>
        <taxon>Metazoa</taxon>
        <taxon>Chordata</taxon>
        <taxon>Craniata</taxon>
        <taxon>Vertebrata</taxon>
        <taxon>Euteleostomi</taxon>
        <taxon>Archelosauria</taxon>
        <taxon>Archosauria</taxon>
        <taxon>Dinosauria</taxon>
        <taxon>Saurischia</taxon>
        <taxon>Theropoda</taxon>
        <taxon>Coelurosauria</taxon>
        <taxon>Aves</taxon>
        <taxon>Neognathae</taxon>
        <taxon>Neoaves</taxon>
        <taxon>Telluraves</taxon>
        <taxon>Australaves</taxon>
        <taxon>Psittaciformes</taxon>
        <taxon>Psittacidae</taxon>
        <taxon>Strigops</taxon>
    </lineage>
</organism>
<evidence type="ECO:0000256" key="25">
    <source>
        <dbReference type="ARBA" id="ARBA00052683"/>
    </source>
</evidence>
<evidence type="ECO:0000256" key="12">
    <source>
        <dbReference type="ARBA" id="ARBA00050285"/>
    </source>
</evidence>
<comment type="subunit">
    <text evidence="27">Homotetramer. Component of mitochondrial ribonuclease P, a complex composed of TRMT10C/MRPP1, HSD17B10/MRPP2 and PRORP/MRPP3. Interacts with TRMT10C/MRPP1; forming the MRPP1-MRPP2 subcomplex of the mitochondrial ribonuclease P complex.</text>
</comment>
<evidence type="ECO:0000256" key="44">
    <source>
        <dbReference type="RuleBase" id="RU000363"/>
    </source>
</evidence>
<dbReference type="GeneTree" id="ENSGT00940000155170"/>
<dbReference type="GO" id="GO:0106282">
    <property type="term" value="F:isoursodeoxycholate 7-beta-dehydrogenase (NAD+) activity"/>
    <property type="evidence" value="ECO:0007669"/>
    <property type="project" value="Ensembl"/>
</dbReference>
<evidence type="ECO:0000256" key="38">
    <source>
        <dbReference type="ARBA" id="ARBA00081236"/>
    </source>
</evidence>
<dbReference type="InterPro" id="IPR036291">
    <property type="entry name" value="NAD(P)-bd_dom_sf"/>
</dbReference>
<dbReference type="GO" id="GO:0008709">
    <property type="term" value="F:cholate 7-alpha-dehydrogenase (NAD+) activity"/>
    <property type="evidence" value="ECO:0007669"/>
    <property type="project" value="UniProtKB-EC"/>
</dbReference>
<dbReference type="SUPFAM" id="SSF51735">
    <property type="entry name" value="NAD(P)-binding Rossmann-fold domains"/>
    <property type="match status" value="1"/>
</dbReference>
<evidence type="ECO:0000256" key="24">
    <source>
        <dbReference type="ARBA" id="ARBA00052668"/>
    </source>
</evidence>
<dbReference type="GO" id="GO:0043527">
    <property type="term" value="C:tRNA methyltransferase complex"/>
    <property type="evidence" value="ECO:0007669"/>
    <property type="project" value="Ensembl"/>
</dbReference>
<comment type="catalytic activity">
    <reaction evidence="26">
        <text>chenodeoxycholate + NAD(+) = 7-oxolithocholate + NADH + H(+)</text>
        <dbReference type="Rhea" id="RHEA:42036"/>
        <dbReference type="ChEBI" id="CHEBI:15378"/>
        <dbReference type="ChEBI" id="CHEBI:36234"/>
        <dbReference type="ChEBI" id="CHEBI:57540"/>
        <dbReference type="ChEBI" id="CHEBI:57945"/>
        <dbReference type="ChEBI" id="CHEBI:78605"/>
    </reaction>
    <physiologicalReaction direction="left-to-right" evidence="26">
        <dbReference type="Rhea" id="RHEA:42037"/>
    </physiologicalReaction>
</comment>
<evidence type="ECO:0000256" key="35">
    <source>
        <dbReference type="ARBA" id="ARBA00079624"/>
    </source>
</evidence>
<evidence type="ECO:0000256" key="27">
    <source>
        <dbReference type="ARBA" id="ARBA00065251"/>
    </source>
</evidence>
<evidence type="ECO:0000256" key="39">
    <source>
        <dbReference type="ARBA" id="ARBA00082293"/>
    </source>
</evidence>
<comment type="catalytic activity">
    <reaction evidence="12">
        <text>3alpha-hydroxy-5alpha-pregnan-20-one + NAD(+) = 5alpha-pregnane-3,20-dione + NADH + H(+)</text>
        <dbReference type="Rhea" id="RHEA:41980"/>
        <dbReference type="ChEBI" id="CHEBI:15378"/>
        <dbReference type="ChEBI" id="CHEBI:28952"/>
        <dbReference type="ChEBI" id="CHEBI:50169"/>
        <dbReference type="ChEBI" id="CHEBI:57540"/>
        <dbReference type="ChEBI" id="CHEBI:57945"/>
    </reaction>
    <physiologicalReaction direction="left-to-right" evidence="12">
        <dbReference type="Rhea" id="RHEA:41981"/>
    </physiologicalReaction>
</comment>
<comment type="catalytic activity">
    <reaction evidence="9">
        <text>17beta-estradiol + NAD(+) = estrone + NADH + H(+)</text>
        <dbReference type="Rhea" id="RHEA:24612"/>
        <dbReference type="ChEBI" id="CHEBI:15378"/>
        <dbReference type="ChEBI" id="CHEBI:16469"/>
        <dbReference type="ChEBI" id="CHEBI:17263"/>
        <dbReference type="ChEBI" id="CHEBI:57540"/>
        <dbReference type="ChEBI" id="CHEBI:57945"/>
        <dbReference type="EC" id="1.1.1.62"/>
    </reaction>
    <physiologicalReaction direction="left-to-right" evidence="9">
        <dbReference type="Rhea" id="RHEA:24613"/>
    </physiologicalReaction>
</comment>
<evidence type="ECO:0000256" key="1">
    <source>
        <dbReference type="ARBA" id="ARBA00004854"/>
    </source>
</evidence>
<dbReference type="OMA" id="RHIFEND"/>
<dbReference type="InParanoid" id="A0A672U4N8"/>
<dbReference type="GO" id="GO:0047015">
    <property type="term" value="F:3-hydroxy-2-methylbutyryl-CoA dehydrogenase activity"/>
    <property type="evidence" value="ECO:0007669"/>
    <property type="project" value="UniProtKB-EC"/>
</dbReference>
<dbReference type="GO" id="GO:0097745">
    <property type="term" value="P:mitochondrial tRNA 5'-end processing"/>
    <property type="evidence" value="ECO:0007669"/>
    <property type="project" value="Ensembl"/>
</dbReference>
<evidence type="ECO:0000256" key="5">
    <source>
        <dbReference type="ARBA" id="ARBA00023002"/>
    </source>
</evidence>
<comment type="catalytic activity">
    <reaction evidence="14">
        <text>17beta-hydroxy-5alpha-androstan-3-one + NAD(+) = 5alpha-androstan-3,17-dione + NADH + H(+)</text>
        <dbReference type="Rhea" id="RHEA:41992"/>
        <dbReference type="ChEBI" id="CHEBI:15378"/>
        <dbReference type="ChEBI" id="CHEBI:15994"/>
        <dbReference type="ChEBI" id="CHEBI:16330"/>
        <dbReference type="ChEBI" id="CHEBI:57540"/>
        <dbReference type="ChEBI" id="CHEBI:57945"/>
    </reaction>
    <physiologicalReaction direction="left-to-right" evidence="14">
        <dbReference type="Rhea" id="RHEA:41993"/>
    </physiologicalReaction>
</comment>
<dbReference type="GO" id="GO:0106281">
    <property type="term" value="F:chenodeoxycholate 7-alpha-dehydrogenase (NAD+) activity"/>
    <property type="evidence" value="ECO:0007669"/>
    <property type="project" value="Ensembl"/>
</dbReference>
<dbReference type="EC" id="1.1.1.62" evidence="7"/>
<evidence type="ECO:0000256" key="20">
    <source>
        <dbReference type="ARBA" id="ARBA00051831"/>
    </source>
</evidence>
<dbReference type="PANTHER" id="PTHR43658:SF8">
    <property type="entry name" value="17-BETA-HYDROXYSTEROID DEHYDROGENASE 14-RELATED"/>
    <property type="match status" value="1"/>
</dbReference>
<evidence type="ECO:0000313" key="47">
    <source>
        <dbReference type="Proteomes" id="UP000472266"/>
    </source>
</evidence>
<dbReference type="PRINTS" id="PR00080">
    <property type="entry name" value="SDRFAMILY"/>
</dbReference>
<evidence type="ECO:0000256" key="43">
    <source>
        <dbReference type="ARBA" id="ARBA00083663"/>
    </source>
</evidence>
<comment type="catalytic activity">
    <reaction evidence="13">
        <text>5alpha-androstane-3alpha,17beta-diol + NAD(+) = 17beta-hydroxy-5alpha-androstan-3-one + NADH + H(+)</text>
        <dbReference type="Rhea" id="RHEA:42004"/>
        <dbReference type="ChEBI" id="CHEBI:15378"/>
        <dbReference type="ChEBI" id="CHEBI:16330"/>
        <dbReference type="ChEBI" id="CHEBI:36713"/>
        <dbReference type="ChEBI" id="CHEBI:57540"/>
        <dbReference type="ChEBI" id="CHEBI:57945"/>
        <dbReference type="EC" id="1.1.1.53"/>
    </reaction>
    <physiologicalReaction direction="right-to-left" evidence="13">
        <dbReference type="Rhea" id="RHEA:42006"/>
    </physiologicalReaction>
</comment>
<evidence type="ECO:0000256" key="28">
    <source>
        <dbReference type="ARBA" id="ARBA00066617"/>
    </source>
</evidence>
<evidence type="ECO:0000256" key="22">
    <source>
        <dbReference type="ARBA" id="ARBA00052095"/>
    </source>
</evidence>
<evidence type="ECO:0000256" key="33">
    <source>
        <dbReference type="ARBA" id="ARBA00078147"/>
    </source>
</evidence>
<dbReference type="GO" id="GO:0047035">
    <property type="term" value="F:testosterone dehydrogenase (NAD+) activity"/>
    <property type="evidence" value="ECO:0007669"/>
    <property type="project" value="UniProtKB-EC"/>
</dbReference>
<dbReference type="GO" id="GO:0008207">
    <property type="term" value="P:C21-steroid hormone metabolic process"/>
    <property type="evidence" value="ECO:0007669"/>
    <property type="project" value="Ensembl"/>
</dbReference>
<evidence type="ECO:0000256" key="32">
    <source>
        <dbReference type="ARBA" id="ARBA00077243"/>
    </source>
</evidence>
<evidence type="ECO:0000259" key="45">
    <source>
        <dbReference type="SMART" id="SM00822"/>
    </source>
</evidence>
<evidence type="ECO:0000256" key="37">
    <source>
        <dbReference type="ARBA" id="ARBA00080687"/>
    </source>
</evidence>
<dbReference type="GO" id="GO:0006550">
    <property type="term" value="P:L-isoleucine catabolic process"/>
    <property type="evidence" value="ECO:0007669"/>
    <property type="project" value="Ensembl"/>
</dbReference>
<dbReference type="PRINTS" id="PR00081">
    <property type="entry name" value="GDHRDH"/>
</dbReference>
<dbReference type="GO" id="GO:0000049">
    <property type="term" value="F:tRNA binding"/>
    <property type="evidence" value="ECO:0007669"/>
    <property type="project" value="Ensembl"/>
</dbReference>
<evidence type="ECO:0000256" key="6">
    <source>
        <dbReference type="ARBA" id="ARBA00024071"/>
    </source>
</evidence>
<evidence type="ECO:0000256" key="19">
    <source>
        <dbReference type="ARBA" id="ARBA00051637"/>
    </source>
</evidence>
<evidence type="ECO:0000256" key="14">
    <source>
        <dbReference type="ARBA" id="ARBA00050435"/>
    </source>
</evidence>
<dbReference type="GO" id="GO:0006635">
    <property type="term" value="P:fatty acid beta-oxidation"/>
    <property type="evidence" value="ECO:0007669"/>
    <property type="project" value="Ensembl"/>
</dbReference>
<dbReference type="GO" id="GO:0051289">
    <property type="term" value="P:protein homotetramerization"/>
    <property type="evidence" value="ECO:0007669"/>
    <property type="project" value="Ensembl"/>
</dbReference>
<reference evidence="46" key="2">
    <citation type="submission" date="2025-09" db="UniProtKB">
        <authorList>
            <consortium name="Ensembl"/>
        </authorList>
    </citation>
    <scope>IDENTIFICATION</scope>
</reference>
<dbReference type="CDD" id="cd05371">
    <property type="entry name" value="HSD10-like_SDR_c"/>
    <property type="match status" value="1"/>
</dbReference>
<dbReference type="GO" id="GO:1990180">
    <property type="term" value="P:mitochondrial tRNA 3'-end processing"/>
    <property type="evidence" value="ECO:0007669"/>
    <property type="project" value="Ensembl"/>
</dbReference>
<dbReference type="EC" id="1.1.1.178" evidence="29"/>
<reference evidence="46" key="1">
    <citation type="submission" date="2025-08" db="UniProtKB">
        <authorList>
            <consortium name="Ensembl"/>
        </authorList>
    </citation>
    <scope>IDENTIFICATION</scope>
</reference>
<evidence type="ECO:0000313" key="46">
    <source>
        <dbReference type="Ensembl" id="ENSSHBP00005009461.1"/>
    </source>
</evidence>
<dbReference type="PANTHER" id="PTHR43658">
    <property type="entry name" value="SHORT-CHAIN DEHYDROGENASE/REDUCTASE"/>
    <property type="match status" value="1"/>
</dbReference>
<comment type="pathway">
    <text evidence="2">Lipid metabolism; bile acid biosynthesis.</text>
</comment>
<comment type="catalytic activity">
    <reaction evidence="11">
        <text>testosterone + NAD(+) = androst-4-ene-3,17-dione + NADH + H(+)</text>
        <dbReference type="Rhea" id="RHEA:14929"/>
        <dbReference type="ChEBI" id="CHEBI:15378"/>
        <dbReference type="ChEBI" id="CHEBI:16422"/>
        <dbReference type="ChEBI" id="CHEBI:17347"/>
        <dbReference type="ChEBI" id="CHEBI:57540"/>
        <dbReference type="ChEBI" id="CHEBI:57945"/>
        <dbReference type="EC" id="1.1.1.239"/>
    </reaction>
    <physiologicalReaction direction="left-to-right" evidence="11">
        <dbReference type="Rhea" id="RHEA:14930"/>
    </physiologicalReaction>
</comment>
<comment type="catalytic activity">
    <reaction evidence="15">
        <text>cholate + NAD(+) = 3alpha,12alpha-dihydroxy-7-oxo-5beta-cholanate + NADH + H(+)</text>
        <dbReference type="Rhea" id="RHEA:19409"/>
        <dbReference type="ChEBI" id="CHEBI:11893"/>
        <dbReference type="ChEBI" id="CHEBI:15378"/>
        <dbReference type="ChEBI" id="CHEBI:29747"/>
        <dbReference type="ChEBI" id="CHEBI:57540"/>
        <dbReference type="ChEBI" id="CHEBI:57945"/>
        <dbReference type="EC" id="1.1.1.159"/>
    </reaction>
    <physiologicalReaction direction="left-to-right" evidence="15">
        <dbReference type="Rhea" id="RHEA:19410"/>
    </physiologicalReaction>
</comment>
<evidence type="ECO:0000256" key="34">
    <source>
        <dbReference type="ARBA" id="ARBA00078708"/>
    </source>
</evidence>
<comment type="catalytic activity">
    <reaction evidence="17">
        <text>(3S)-3-hydroxybutanoyl-CoA + NAD(+) = acetoacetyl-CoA + NADH + H(+)</text>
        <dbReference type="Rhea" id="RHEA:30799"/>
        <dbReference type="ChEBI" id="CHEBI:15378"/>
        <dbReference type="ChEBI" id="CHEBI:57286"/>
        <dbReference type="ChEBI" id="CHEBI:57316"/>
        <dbReference type="ChEBI" id="CHEBI:57540"/>
        <dbReference type="ChEBI" id="CHEBI:57945"/>
    </reaction>
    <physiologicalReaction direction="left-to-right" evidence="17">
        <dbReference type="Rhea" id="RHEA:30800"/>
    </physiologicalReaction>
    <physiologicalReaction direction="right-to-left" evidence="17">
        <dbReference type="Rhea" id="RHEA:30801"/>
    </physiologicalReaction>
</comment>
<evidence type="ECO:0000256" key="41">
    <source>
        <dbReference type="ARBA" id="ARBA00082463"/>
    </source>
</evidence>
<name>A0A672U4N8_STRHB</name>
<comment type="pathway">
    <text evidence="8">Amino-acid degradation; L-isoleucine degradation.</text>
</comment>
<dbReference type="GO" id="GO:0006699">
    <property type="term" value="P:bile acid biosynthetic process"/>
    <property type="evidence" value="ECO:0007669"/>
    <property type="project" value="Ensembl"/>
</dbReference>
<comment type="catalytic activity">
    <reaction evidence="23">
        <text>cortisone + NAD(+) = 17alpha-hydroxypregn-4-en-3,11,20-trione-21-al + NADH + H(+)</text>
        <dbReference type="Rhea" id="RHEA:42016"/>
        <dbReference type="ChEBI" id="CHEBI:15378"/>
        <dbReference type="ChEBI" id="CHEBI:16962"/>
        <dbReference type="ChEBI" id="CHEBI:57540"/>
        <dbReference type="ChEBI" id="CHEBI:57945"/>
        <dbReference type="ChEBI" id="CHEBI:78596"/>
    </reaction>
    <physiologicalReaction direction="left-to-right" evidence="23">
        <dbReference type="Rhea" id="RHEA:42017"/>
    </physiologicalReaction>
</comment>
<feature type="domain" description="Ketoreductase" evidence="45">
    <location>
        <begin position="18"/>
        <end position="211"/>
    </location>
</feature>
<dbReference type="GO" id="GO:0070901">
    <property type="term" value="P:mitochondrial tRNA methylation"/>
    <property type="evidence" value="ECO:0007669"/>
    <property type="project" value="Ensembl"/>
</dbReference>
<evidence type="ECO:0000256" key="15">
    <source>
        <dbReference type="ARBA" id="ARBA00050867"/>
    </source>
</evidence>
<protein>
    <recommendedName>
        <fullName evidence="31">3-hydroxyacyl-CoA dehydrogenase type-2</fullName>
        <ecNumber evidence="28">1.1.1.159</ecNumber>
        <ecNumber evidence="29">1.1.1.178</ecNumber>
        <ecNumber evidence="30">1.1.1.239</ecNumber>
        <ecNumber evidence="4">1.1.1.35</ecNumber>
        <ecNumber evidence="6">1.1.1.53</ecNumber>
        <ecNumber evidence="7">1.1.1.62</ecNumber>
    </recommendedName>
    <alternativeName>
        <fullName evidence="36">17-beta-estradiol 17-dehydrogenase</fullName>
    </alternativeName>
    <alternativeName>
        <fullName evidence="33">2-methyl-3-hydroxybutyryl-CoA dehydrogenase</fullName>
    </alternativeName>
    <alternativeName>
        <fullName evidence="32">3-alpha-(17-beta)-hydroxysteroid dehydrogenase (NAD(+))</fullName>
    </alternativeName>
    <alternativeName>
        <fullName evidence="41">3-hydroxy-2-methylbutyryl-CoA dehydrogenase</fullName>
    </alternativeName>
    <alternativeName>
        <fullName evidence="39">3-hydroxyacyl-CoA dehydrogenase type II</fullName>
    </alternativeName>
    <alternativeName>
        <fullName evidence="37">3alpha(or 20beta)-hydroxysteroid dehydrogenase</fullName>
    </alternativeName>
    <alternativeName>
        <fullName evidence="43">7-alpha-hydroxysteroid dehydrogenase</fullName>
    </alternativeName>
    <alternativeName>
        <fullName evidence="42">Endoplasmic reticulum-associated amyloid beta-peptide-binding protein</fullName>
    </alternativeName>
    <alternativeName>
        <fullName evidence="40">Mitochondrial ribonuclease P protein 2</fullName>
    </alternativeName>
    <alternativeName>
        <fullName evidence="34">Short chain dehydrogenase/reductase family 5C member 1</fullName>
    </alternativeName>
    <alternativeName>
        <fullName evidence="38">Short-chain type dehydrogenase/reductase XH98G2</fullName>
    </alternativeName>
    <alternativeName>
        <fullName evidence="35">Type II HADH</fullName>
    </alternativeName>
</protein>
<evidence type="ECO:0000256" key="11">
    <source>
        <dbReference type="ARBA" id="ARBA00050232"/>
    </source>
</evidence>
<dbReference type="InterPro" id="IPR057326">
    <property type="entry name" value="KR_dom"/>
</dbReference>
<evidence type="ECO:0000256" key="18">
    <source>
        <dbReference type="ARBA" id="ARBA00051324"/>
    </source>
</evidence>
<dbReference type="InterPro" id="IPR020904">
    <property type="entry name" value="Sc_DH/Rdtase_CS"/>
</dbReference>
<evidence type="ECO:0000256" key="26">
    <source>
        <dbReference type="ARBA" id="ARBA00052975"/>
    </source>
</evidence>
<keyword evidence="5" id="KW-0560">Oxidoreductase</keyword>
<comment type="catalytic activity">
    <reaction evidence="25">
        <text>(3S)-hydroxyoctanoyl-CoA + NAD(+) = 3-oxooctanoyl-CoA + NADH + H(+)</text>
        <dbReference type="Rhea" id="RHEA:31195"/>
        <dbReference type="ChEBI" id="CHEBI:15378"/>
        <dbReference type="ChEBI" id="CHEBI:57540"/>
        <dbReference type="ChEBI" id="CHEBI:57945"/>
        <dbReference type="ChEBI" id="CHEBI:62617"/>
        <dbReference type="ChEBI" id="CHEBI:62619"/>
    </reaction>
    <physiologicalReaction direction="left-to-right" evidence="25">
        <dbReference type="Rhea" id="RHEA:31196"/>
    </physiologicalReaction>
    <physiologicalReaction direction="right-to-left" evidence="25">
        <dbReference type="Rhea" id="RHEA:31197"/>
    </physiologicalReaction>
</comment>
<comment type="catalytic activity">
    <reaction evidence="18">
        <text>(3S)-hydroxyhexadecanoyl-CoA + NAD(+) = 3-oxohexadecanoyl-CoA + NADH + H(+)</text>
        <dbReference type="Rhea" id="RHEA:31159"/>
        <dbReference type="ChEBI" id="CHEBI:15378"/>
        <dbReference type="ChEBI" id="CHEBI:57349"/>
        <dbReference type="ChEBI" id="CHEBI:57540"/>
        <dbReference type="ChEBI" id="CHEBI:57945"/>
        <dbReference type="ChEBI" id="CHEBI:62613"/>
    </reaction>
    <physiologicalReaction direction="left-to-right" evidence="18">
        <dbReference type="Rhea" id="RHEA:31160"/>
    </physiologicalReaction>
    <physiologicalReaction direction="right-to-left" evidence="18">
        <dbReference type="Rhea" id="RHEA:31161"/>
    </physiologicalReaction>
</comment>
<evidence type="ECO:0000256" key="23">
    <source>
        <dbReference type="ARBA" id="ARBA00052417"/>
    </source>
</evidence>
<dbReference type="Ensembl" id="ENSSHBT00005011394.1">
    <property type="protein sequence ID" value="ENSSHBP00005009461.1"/>
    <property type="gene ID" value="ENSSHBG00005008270.1"/>
</dbReference>
<evidence type="ECO:0000256" key="36">
    <source>
        <dbReference type="ARBA" id="ARBA00080198"/>
    </source>
</evidence>
<evidence type="ECO:0000256" key="21">
    <source>
        <dbReference type="ARBA" id="ARBA00051839"/>
    </source>
</evidence>
<evidence type="ECO:0000256" key="17">
    <source>
        <dbReference type="ARBA" id="ARBA00051004"/>
    </source>
</evidence>
<dbReference type="GO" id="GO:0003857">
    <property type="term" value="F:(3S)-3-hydroxyacyl-CoA dehydrogenase (NAD+) activity"/>
    <property type="evidence" value="ECO:0007669"/>
    <property type="project" value="UniProtKB-EC"/>
</dbReference>
<comment type="catalytic activity">
    <reaction evidence="24">
        <text>11-dehydrocorticosterone + NAD(+) = pregn-4-ene-3,11,20,21-tetraone + NADH + H(+)</text>
        <dbReference type="Rhea" id="RHEA:42020"/>
        <dbReference type="ChEBI" id="CHEBI:15378"/>
        <dbReference type="ChEBI" id="CHEBI:57540"/>
        <dbReference type="ChEBI" id="CHEBI:57945"/>
        <dbReference type="ChEBI" id="CHEBI:78600"/>
        <dbReference type="ChEBI" id="CHEBI:78601"/>
    </reaction>
    <physiologicalReaction direction="left-to-right" evidence="24">
        <dbReference type="Rhea" id="RHEA:42021"/>
    </physiologicalReaction>
</comment>
<gene>
    <name evidence="46" type="primary">HSD17B10</name>
</gene>
<evidence type="ECO:0000256" key="16">
    <source>
        <dbReference type="ARBA" id="ARBA00050927"/>
    </source>
</evidence>
<dbReference type="Proteomes" id="UP000472266">
    <property type="component" value="Unplaced"/>
</dbReference>
<evidence type="ECO:0000256" key="3">
    <source>
        <dbReference type="ARBA" id="ARBA00006484"/>
    </source>
</evidence>
<dbReference type="AlphaFoldDB" id="A0A672U4N8"/>
<dbReference type="GO" id="GO:0062173">
    <property type="term" value="P:brexanolone metabolic process"/>
    <property type="evidence" value="ECO:0007669"/>
    <property type="project" value="Ensembl"/>
</dbReference>
<dbReference type="InterPro" id="IPR002347">
    <property type="entry name" value="SDR_fam"/>
</dbReference>
<evidence type="ECO:0000256" key="40">
    <source>
        <dbReference type="ARBA" id="ARBA00082399"/>
    </source>
</evidence>